<gene>
    <name evidence="2" type="ORF">CQA66_00405</name>
</gene>
<keyword evidence="3" id="KW-1185">Reference proteome</keyword>
<proteinExistence type="predicted"/>
<evidence type="ECO:0000313" key="3">
    <source>
        <dbReference type="Proteomes" id="UP000256424"/>
    </source>
</evidence>
<evidence type="ECO:0000259" key="1">
    <source>
        <dbReference type="Pfam" id="PF05430"/>
    </source>
</evidence>
<dbReference type="OrthoDB" id="9786494at2"/>
<dbReference type="PANTHER" id="PTHR39963">
    <property type="entry name" value="SLL0983 PROTEIN"/>
    <property type="match status" value="1"/>
</dbReference>
<protein>
    <recommendedName>
        <fullName evidence="1">MnmC-like methyltransferase domain-containing protein</fullName>
    </recommendedName>
</protein>
<sequence>MQQQTDKTQNFCRYFAEYPIIQCADSSFSLYNTHYQQGYHSKSLGAYNETLYKHIVPVMLFQESLHSHSLHDFPSKLVALMKNPQSFNHHDNLSNLLRDLPRFRPLRILDICFGLGFNAFMTLHYFVDCEIYSPEKNNLLKTLRSFPYPAEFASKARDILENLDTNGVYQDNNQILYFLHGDALEFLQTFPKGFFDVVFQDAFSQSQNPELWSIHYFEKLFALTANRSIITTYAKAKNILESAQYVGFKAVKHALGSVFFKDYSQ</sequence>
<dbReference type="EMBL" id="NXLW01000001">
    <property type="protein sequence ID" value="RDU73685.1"/>
    <property type="molecule type" value="Genomic_DNA"/>
</dbReference>
<dbReference type="PANTHER" id="PTHR39963:SF1">
    <property type="entry name" value="MNMC-LIKE METHYLTRANSFERASE DOMAIN-CONTAINING PROTEIN"/>
    <property type="match status" value="1"/>
</dbReference>
<dbReference type="Proteomes" id="UP000256424">
    <property type="component" value="Unassembled WGS sequence"/>
</dbReference>
<comment type="caution">
    <text evidence="2">The sequence shown here is derived from an EMBL/GenBank/DDBJ whole genome shotgun (WGS) entry which is preliminary data.</text>
</comment>
<dbReference type="Pfam" id="PF05430">
    <property type="entry name" value="Methyltransf_30"/>
    <property type="match status" value="1"/>
</dbReference>
<evidence type="ECO:0000313" key="2">
    <source>
        <dbReference type="EMBL" id="RDU73685.1"/>
    </source>
</evidence>
<dbReference type="InterPro" id="IPR029063">
    <property type="entry name" value="SAM-dependent_MTases_sf"/>
</dbReference>
<feature type="domain" description="MnmC-like methyltransferase" evidence="1">
    <location>
        <begin position="170"/>
        <end position="250"/>
    </location>
</feature>
<dbReference type="GO" id="GO:0016645">
    <property type="term" value="F:oxidoreductase activity, acting on the CH-NH group of donors"/>
    <property type="evidence" value="ECO:0007669"/>
    <property type="project" value="InterPro"/>
</dbReference>
<dbReference type="AlphaFoldDB" id="A0A3D8J910"/>
<organism evidence="2 3">
    <name type="scientific">Helicobacter aurati</name>
    <dbReference type="NCBI Taxonomy" id="137778"/>
    <lineage>
        <taxon>Bacteria</taxon>
        <taxon>Pseudomonadati</taxon>
        <taxon>Campylobacterota</taxon>
        <taxon>Epsilonproteobacteria</taxon>
        <taxon>Campylobacterales</taxon>
        <taxon>Helicobacteraceae</taxon>
        <taxon>Helicobacter</taxon>
    </lineage>
</organism>
<dbReference type="RefSeq" id="WP_104762518.1">
    <property type="nucleotide sequence ID" value="NZ_FZPM01000005.1"/>
</dbReference>
<dbReference type="Gene3D" id="3.40.50.150">
    <property type="entry name" value="Vaccinia Virus protein VP39"/>
    <property type="match status" value="1"/>
</dbReference>
<dbReference type="SUPFAM" id="SSF53335">
    <property type="entry name" value="S-adenosyl-L-methionine-dependent methyltransferases"/>
    <property type="match status" value="1"/>
</dbReference>
<reference evidence="2 3" key="1">
    <citation type="submission" date="2018-04" db="EMBL/GenBank/DDBJ databases">
        <title>Novel Campyloabacter and Helicobacter Species and Strains.</title>
        <authorList>
            <person name="Mannion A.J."/>
            <person name="Shen Z."/>
            <person name="Fox J.G."/>
        </authorList>
    </citation>
    <scope>NUCLEOTIDE SEQUENCE [LARGE SCALE GENOMIC DNA]</scope>
    <source>
        <strain evidence="2 3">MIT 97-5075</strain>
    </source>
</reference>
<name>A0A3D8J910_9HELI</name>
<accession>A0A3D8J910</accession>
<dbReference type="InterPro" id="IPR008471">
    <property type="entry name" value="MnmC-like_methylTransf"/>
</dbReference>